<protein>
    <submittedName>
        <fullName evidence="1">Uncharacterized protein</fullName>
    </submittedName>
</protein>
<dbReference type="EMBL" id="ASPP01045835">
    <property type="protein sequence ID" value="ETN98770.1"/>
    <property type="molecule type" value="Genomic_DNA"/>
</dbReference>
<feature type="non-terminal residue" evidence="1">
    <location>
        <position position="214"/>
    </location>
</feature>
<organism evidence="1 2">
    <name type="scientific">Reticulomyxa filosa</name>
    <dbReference type="NCBI Taxonomy" id="46433"/>
    <lineage>
        <taxon>Eukaryota</taxon>
        <taxon>Sar</taxon>
        <taxon>Rhizaria</taxon>
        <taxon>Retaria</taxon>
        <taxon>Foraminifera</taxon>
        <taxon>Monothalamids</taxon>
        <taxon>Reticulomyxidae</taxon>
        <taxon>Reticulomyxa</taxon>
    </lineage>
</organism>
<reference evidence="1 2" key="1">
    <citation type="journal article" date="2013" name="Curr. Biol.">
        <title>The Genome of the Foraminiferan Reticulomyxa filosa.</title>
        <authorList>
            <person name="Glockner G."/>
            <person name="Hulsmann N."/>
            <person name="Schleicher M."/>
            <person name="Noegel A.A."/>
            <person name="Eichinger L."/>
            <person name="Gallinger C."/>
            <person name="Pawlowski J."/>
            <person name="Sierra R."/>
            <person name="Euteneuer U."/>
            <person name="Pillet L."/>
            <person name="Moustafa A."/>
            <person name="Platzer M."/>
            <person name="Groth M."/>
            <person name="Szafranski K."/>
            <person name="Schliwa M."/>
        </authorList>
    </citation>
    <scope>NUCLEOTIDE SEQUENCE [LARGE SCALE GENOMIC DNA]</scope>
</reference>
<dbReference type="Proteomes" id="UP000023152">
    <property type="component" value="Unassembled WGS sequence"/>
</dbReference>
<name>X6LBL4_RETFI</name>
<comment type="caution">
    <text evidence="1">The sequence shown here is derived from an EMBL/GenBank/DDBJ whole genome shotgun (WGS) entry which is preliminary data.</text>
</comment>
<evidence type="ECO:0000313" key="1">
    <source>
        <dbReference type="EMBL" id="ETN98770.1"/>
    </source>
</evidence>
<evidence type="ECO:0000313" key="2">
    <source>
        <dbReference type="Proteomes" id="UP000023152"/>
    </source>
</evidence>
<keyword evidence="2" id="KW-1185">Reference proteome</keyword>
<sequence>MDLVQNFSKHKYAPAKQSILRDIVVCMALLLCGKLSIPTIEATLHCFRPIISHYDYLISVASMSLDSNESVRDDEHHPGQWFVDMTLFLWDSIPLTANVSQSVFPNSISIILDFMYKYLSDENDNLINKVLVSARNIEIKCLGVIHMKTDKFFNEMKHLTEQSFLRNEKTVTYIIESYLANQTASKEKYLLFVQDLLTAIKRVEGIEGDKDKYG</sequence>
<gene>
    <name evidence="1" type="ORF">RFI_38717</name>
</gene>
<dbReference type="AlphaFoldDB" id="X6LBL4"/>
<proteinExistence type="predicted"/>
<accession>X6LBL4</accession>